<evidence type="ECO:0000256" key="1">
    <source>
        <dbReference type="ARBA" id="ARBA00006767"/>
    </source>
</evidence>
<dbReference type="InterPro" id="IPR012340">
    <property type="entry name" value="NA-bd_OB-fold"/>
</dbReference>
<dbReference type="PANTHER" id="PTHR10724:SF7">
    <property type="entry name" value="SMALL RIBOSOMAL SUBUNIT PROTEIN BS1C"/>
    <property type="match status" value="1"/>
</dbReference>
<feature type="domain" description="S1 motif" evidence="5">
    <location>
        <begin position="129"/>
        <end position="197"/>
    </location>
</feature>
<evidence type="ECO:0000256" key="4">
    <source>
        <dbReference type="SAM" id="MobiDB-lite"/>
    </source>
</evidence>
<name>A0A1F8B4R9_9BACT</name>
<dbReference type="SUPFAM" id="SSF50249">
    <property type="entry name" value="Nucleic acid-binding proteins"/>
    <property type="match status" value="4"/>
</dbReference>
<feature type="compositionally biased region" description="Basic residues" evidence="4">
    <location>
        <begin position="7"/>
        <end position="20"/>
    </location>
</feature>
<evidence type="ECO:0000256" key="3">
    <source>
        <dbReference type="ARBA" id="ARBA00023274"/>
    </source>
</evidence>
<feature type="domain" description="S1 motif" evidence="5">
    <location>
        <begin position="323"/>
        <end position="386"/>
    </location>
</feature>
<evidence type="ECO:0000313" key="7">
    <source>
        <dbReference type="Proteomes" id="UP000176404"/>
    </source>
</evidence>
<evidence type="ECO:0000256" key="2">
    <source>
        <dbReference type="ARBA" id="ARBA00022980"/>
    </source>
</evidence>
<dbReference type="Proteomes" id="UP000176404">
    <property type="component" value="Unassembled WGS sequence"/>
</dbReference>
<organism evidence="6 7">
    <name type="scientific">Candidatus Woesebacteria bacterium RIFCSPLOWO2_01_FULL_39_10b</name>
    <dbReference type="NCBI Taxonomy" id="1802517"/>
    <lineage>
        <taxon>Bacteria</taxon>
        <taxon>Candidatus Woeseibacteriota</taxon>
    </lineage>
</organism>
<dbReference type="Pfam" id="PF00575">
    <property type="entry name" value="S1"/>
    <property type="match status" value="3"/>
</dbReference>
<dbReference type="PANTHER" id="PTHR10724">
    <property type="entry name" value="30S RIBOSOMAL PROTEIN S1"/>
    <property type="match status" value="1"/>
</dbReference>
<dbReference type="STRING" id="1802517.A2892_05260"/>
<feature type="domain" description="S1 motif" evidence="5">
    <location>
        <begin position="46"/>
        <end position="113"/>
    </location>
</feature>
<evidence type="ECO:0000259" key="5">
    <source>
        <dbReference type="PROSITE" id="PS50126"/>
    </source>
</evidence>
<feature type="domain" description="S1 motif" evidence="5">
    <location>
        <begin position="218"/>
        <end position="306"/>
    </location>
</feature>
<proteinExistence type="inferred from homology"/>
<gene>
    <name evidence="6" type="ORF">A2892_05260</name>
</gene>
<protein>
    <recommendedName>
        <fullName evidence="5">S1 motif domain-containing protein</fullName>
    </recommendedName>
</protein>
<dbReference type="PROSITE" id="PS50126">
    <property type="entry name" value="S1"/>
    <property type="match status" value="4"/>
</dbReference>
<dbReference type="AlphaFoldDB" id="A0A1F8B4R9"/>
<dbReference type="GO" id="GO:0003729">
    <property type="term" value="F:mRNA binding"/>
    <property type="evidence" value="ECO:0007669"/>
    <property type="project" value="TreeGrafter"/>
</dbReference>
<dbReference type="InterPro" id="IPR003029">
    <property type="entry name" value="S1_domain"/>
</dbReference>
<comment type="similarity">
    <text evidence="1">Belongs to the bacterial ribosomal protein bS1 family.</text>
</comment>
<dbReference type="InterPro" id="IPR035104">
    <property type="entry name" value="Ribosomal_protein_S1-like"/>
</dbReference>
<dbReference type="InterPro" id="IPR050437">
    <property type="entry name" value="Ribos_protein_bS1-like"/>
</dbReference>
<dbReference type="GO" id="GO:1990904">
    <property type="term" value="C:ribonucleoprotein complex"/>
    <property type="evidence" value="ECO:0007669"/>
    <property type="project" value="UniProtKB-KW"/>
</dbReference>
<dbReference type="GO" id="GO:0003735">
    <property type="term" value="F:structural constituent of ribosome"/>
    <property type="evidence" value="ECO:0007669"/>
    <property type="project" value="TreeGrafter"/>
</dbReference>
<keyword evidence="3" id="KW-0687">Ribonucleoprotein</keyword>
<sequence>MEAKSSLKSKKTSKTSKKSSGKSSRGVSTMSELLEQYGSARGLSIGDMIEGVILEITSKRVVFDIGGKSEGMVAEKAFKEAENFIKTLKVGDKLQAKVLVPETQEGFTILSLRQASSDASWKKLEKLKNDAIPVKCFIRVVNPSGLIVDFDGFSGFIPKSQLGKEILKETQNLVGTKIEAVVIDLDRKSNKIILSEKEVSEKEQLEFVKKALKVIKEGDIFVGEVTSVYDFGCFVKICVPLSKKKKDPLAGRQVFLEGLVHISELSWDKIDRPSNLVSQGDKVKVKVIGKLESPGRQAGKLALSIKQAQKDPWQNIEKKYKKDGKVSGKVVKISGFGTFVSLEPGVEGLIHITKIPPGKKLIIGEKVNVYIEEVDKKSRRISLGLVLTEKPVGYK</sequence>
<reference evidence="6 7" key="1">
    <citation type="journal article" date="2016" name="Nat. Commun.">
        <title>Thousands of microbial genomes shed light on interconnected biogeochemical processes in an aquifer system.</title>
        <authorList>
            <person name="Anantharaman K."/>
            <person name="Brown C.T."/>
            <person name="Hug L.A."/>
            <person name="Sharon I."/>
            <person name="Castelle C.J."/>
            <person name="Probst A.J."/>
            <person name="Thomas B.C."/>
            <person name="Singh A."/>
            <person name="Wilkins M.J."/>
            <person name="Karaoz U."/>
            <person name="Brodie E.L."/>
            <person name="Williams K.H."/>
            <person name="Hubbard S.S."/>
            <person name="Banfield J.F."/>
        </authorList>
    </citation>
    <scope>NUCLEOTIDE SEQUENCE [LARGE SCALE GENOMIC DNA]</scope>
</reference>
<comment type="caution">
    <text evidence="6">The sequence shown here is derived from an EMBL/GenBank/DDBJ whole genome shotgun (WGS) entry which is preliminary data.</text>
</comment>
<accession>A0A1F8B4R9</accession>
<dbReference type="Gene3D" id="2.40.50.140">
    <property type="entry name" value="Nucleic acid-binding proteins"/>
    <property type="match status" value="4"/>
</dbReference>
<evidence type="ECO:0000313" key="6">
    <source>
        <dbReference type="EMBL" id="OGM59016.1"/>
    </source>
</evidence>
<dbReference type="GO" id="GO:0006412">
    <property type="term" value="P:translation"/>
    <property type="evidence" value="ECO:0007669"/>
    <property type="project" value="TreeGrafter"/>
</dbReference>
<dbReference type="EMBL" id="MGHD01000025">
    <property type="protein sequence ID" value="OGM59016.1"/>
    <property type="molecule type" value="Genomic_DNA"/>
</dbReference>
<dbReference type="PRINTS" id="PR00681">
    <property type="entry name" value="RIBOSOMALS1"/>
</dbReference>
<dbReference type="SMART" id="SM00316">
    <property type="entry name" value="S1"/>
    <property type="match status" value="4"/>
</dbReference>
<dbReference type="GO" id="GO:0005840">
    <property type="term" value="C:ribosome"/>
    <property type="evidence" value="ECO:0007669"/>
    <property type="project" value="UniProtKB-KW"/>
</dbReference>
<keyword evidence="2" id="KW-0689">Ribosomal protein</keyword>
<feature type="region of interest" description="Disordered" evidence="4">
    <location>
        <begin position="1"/>
        <end position="27"/>
    </location>
</feature>